<dbReference type="Pfam" id="PF00419">
    <property type="entry name" value="Fimbrial"/>
    <property type="match status" value="1"/>
</dbReference>
<dbReference type="GeneID" id="30320281"/>
<gene>
    <name evidence="1" type="ORF">NCTC12965_08290</name>
</gene>
<dbReference type="InterPro" id="IPR008966">
    <property type="entry name" value="Adhesion_dom_sf"/>
</dbReference>
<reference evidence="1" key="1">
    <citation type="submission" date="2019-05" db="EMBL/GenBank/DDBJ databases">
        <authorList>
            <consortium name="Pathogen Informatics"/>
        </authorList>
    </citation>
    <scope>NUCLEOTIDE SEQUENCE [LARGE SCALE GENOMIC DNA]</scope>
    <source>
        <strain evidence="1">NCTC12965</strain>
    </source>
</reference>
<dbReference type="InterPro" id="IPR000259">
    <property type="entry name" value="Adhesion_dom_fimbrial"/>
</dbReference>
<dbReference type="Gene3D" id="2.60.40.1090">
    <property type="entry name" value="Fimbrial-type adhesion domain"/>
    <property type="match status" value="1"/>
</dbReference>
<accession>A0A0F7H9C2</accession>
<dbReference type="RefSeq" id="WP_024485052.1">
    <property type="nucleotide sequence ID" value="NZ_CAMKUD010000028.1"/>
</dbReference>
<protein>
    <submittedName>
        <fullName evidence="1">Putative minor fimbrial subunit StfF</fullName>
    </submittedName>
</protein>
<organism evidence="1">
    <name type="scientific">Serratia fonticola</name>
    <dbReference type="NCBI Taxonomy" id="47917"/>
    <lineage>
        <taxon>Bacteria</taxon>
        <taxon>Pseudomonadati</taxon>
        <taxon>Pseudomonadota</taxon>
        <taxon>Gammaproteobacteria</taxon>
        <taxon>Enterobacterales</taxon>
        <taxon>Yersiniaceae</taxon>
        <taxon>Serratia</taxon>
    </lineage>
</organism>
<dbReference type="AlphaFoldDB" id="A0A0F7H9C2"/>
<dbReference type="InterPro" id="IPR036937">
    <property type="entry name" value="Adhesion_dom_fimbrial_sf"/>
</dbReference>
<sequence length="162" mass="17337">MNVYGTVMLFLAGVGASTLAQAADNMNFHGTLIAPPPCTINNGIKIDVDFGERIGVNKVDGINYRQTVDYPIHCEDGAGKWDMTLLLTGTPTGFDDAAVQTQEKVDLGIRLYQNGQPFILNKALPVDPNNLPVLEAVPVKAPGSTLTEGAFEATATLRAEYQ</sequence>
<dbReference type="PANTHER" id="PTHR33420:SF33">
    <property type="entry name" value="MINOR FIMBRIAL SUBUNIT"/>
    <property type="match status" value="1"/>
</dbReference>
<dbReference type="SUPFAM" id="SSF49401">
    <property type="entry name" value="Bacterial adhesins"/>
    <property type="match status" value="1"/>
</dbReference>
<dbReference type="GO" id="GO:0043709">
    <property type="term" value="P:cell adhesion involved in single-species biofilm formation"/>
    <property type="evidence" value="ECO:0007669"/>
    <property type="project" value="TreeGrafter"/>
</dbReference>
<evidence type="ECO:0000313" key="1">
    <source>
        <dbReference type="EMBL" id="VTR59860.1"/>
    </source>
</evidence>
<proteinExistence type="predicted"/>
<dbReference type="PANTHER" id="PTHR33420">
    <property type="entry name" value="FIMBRIAL SUBUNIT ELFA-RELATED"/>
    <property type="match status" value="1"/>
</dbReference>
<dbReference type="KEGG" id="sfw:WN53_08910"/>
<dbReference type="EMBL" id="CABEEZ010000163">
    <property type="protein sequence ID" value="VTR59860.1"/>
    <property type="molecule type" value="Genomic_DNA"/>
</dbReference>
<name>A0A0F7H9C2_SERFO</name>
<dbReference type="InterPro" id="IPR050263">
    <property type="entry name" value="Bact_Fimbrial_Adh_Pro"/>
</dbReference>
<dbReference type="GO" id="GO:0009289">
    <property type="term" value="C:pilus"/>
    <property type="evidence" value="ECO:0007669"/>
    <property type="project" value="InterPro"/>
</dbReference>